<keyword evidence="4 5" id="KW-0694">RNA-binding</keyword>
<keyword evidence="3 5" id="KW-0067">ATP-binding</keyword>
<evidence type="ECO:0000256" key="5">
    <source>
        <dbReference type="RuleBase" id="RU365068"/>
    </source>
</evidence>
<dbReference type="SMART" id="SM00490">
    <property type="entry name" value="HELICc"/>
    <property type="match status" value="1"/>
</dbReference>
<dbReference type="AlphaFoldDB" id="F4SAX2"/>
<dbReference type="STRING" id="747676.F4SAX2"/>
<feature type="compositionally biased region" description="Polar residues" evidence="6">
    <location>
        <begin position="503"/>
        <end position="535"/>
    </location>
</feature>
<dbReference type="PROSITE" id="PS51192">
    <property type="entry name" value="HELICASE_ATP_BIND_1"/>
    <property type="match status" value="1"/>
</dbReference>
<keyword evidence="1 5" id="KW-0547">Nucleotide-binding</keyword>
<proteinExistence type="inferred from homology"/>
<sequence length="718" mass="79061">FIGLSDPTRYLTNLNPSRTFSSTPFSFQDVTEPAEPSSDQVEEKTPFSLIEKHISPQLYKAIVQKPFGYHDMSPVQSALLSDLPTLLHNPSDLNSTTKDLLVKAKTGTGKTLAFLIPAIESRLRDLKGEAERFTTQNPNSSQHDLFRHMRTYENDTTGIVILSPTRELATQIATEAIKLTSHIKDFGVRLFVGGASKSLQLRDWQNGRRDLIVATPGRIYDVINSNRSILNNVGTTKTLIMDEADTLLEMGFKDEIDQIVQHLPPKDLRSTYLFSATISQEISRIAKTTMKSDLKIVDCVPKGESNVHAHIPQFYTVLPSPEHQLRHIFNILAHDQLLNPTGKSIIFLPTTKMTQLFSQILMSMRRHLPWNVTGLTKIYEMHGGRSQSEREHTAQDFRSGKGGGYQVLVTSDVSARGVDYPGVTRVIQIGVPTSRDIYIHRVGRTGRAGKAGRGDLVLLPWEIGYVSTALHNIPLQPLPVRTLNEEVSDLVKKLDESGEGPTIDQTLFQRTPQRGNQRGYNARNSKPQSSSTTRKVQMELPIKPRIDSLDQNLSENIMPSMSEESIKDSFGSLLGYYVGKSSDLRTSKDTILNGLKQWATMSMKLPEEPYLSHAFLARLETGFRSGGGGGGYQSQGGGYGGRSGGGGGGYGNRVSESGGYGHRSSENDGYSRNRTATYDRRDRGSSYGGNTRERSSGSFGRFSGGGGGSSSGSSGENY</sequence>
<feature type="compositionally biased region" description="Gly residues" evidence="6">
    <location>
        <begin position="627"/>
        <end position="651"/>
    </location>
</feature>
<dbReference type="SMART" id="SM00487">
    <property type="entry name" value="DEXDc"/>
    <property type="match status" value="1"/>
</dbReference>
<organism evidence="10">
    <name type="scientific">Melampsora larici-populina (strain 98AG31 / pathotype 3-4-7)</name>
    <name type="common">Poplar leaf rust fungus</name>
    <dbReference type="NCBI Taxonomy" id="747676"/>
    <lineage>
        <taxon>Eukaryota</taxon>
        <taxon>Fungi</taxon>
        <taxon>Dikarya</taxon>
        <taxon>Basidiomycota</taxon>
        <taxon>Pucciniomycotina</taxon>
        <taxon>Pucciniomycetes</taxon>
        <taxon>Pucciniales</taxon>
        <taxon>Melampsoraceae</taxon>
        <taxon>Melampsora</taxon>
    </lineage>
</organism>
<dbReference type="Pfam" id="PF00271">
    <property type="entry name" value="Helicase_C"/>
    <property type="match status" value="1"/>
</dbReference>
<dbReference type="VEuPathDB" id="FungiDB:MELLADRAFT_40958"/>
<dbReference type="PANTHER" id="PTHR24031">
    <property type="entry name" value="RNA HELICASE"/>
    <property type="match status" value="1"/>
</dbReference>
<evidence type="ECO:0000256" key="2">
    <source>
        <dbReference type="ARBA" id="ARBA00022801"/>
    </source>
</evidence>
<dbReference type="EC" id="3.6.4.13" evidence="5"/>
<keyword evidence="5" id="KW-0347">Helicase</keyword>
<dbReference type="GeneID" id="18927933"/>
<keyword evidence="10" id="KW-1185">Reference proteome</keyword>
<dbReference type="Proteomes" id="UP000001072">
    <property type="component" value="Unassembled WGS sequence"/>
</dbReference>
<dbReference type="EMBL" id="GL883182">
    <property type="protein sequence ID" value="EGF98209.1"/>
    <property type="molecule type" value="Genomic_DNA"/>
</dbReference>
<dbReference type="Pfam" id="PF00270">
    <property type="entry name" value="DEAD"/>
    <property type="match status" value="1"/>
</dbReference>
<comment type="catalytic activity">
    <reaction evidence="5">
        <text>ATP + H2O = ADP + phosphate + H(+)</text>
        <dbReference type="Rhea" id="RHEA:13065"/>
        <dbReference type="ChEBI" id="CHEBI:15377"/>
        <dbReference type="ChEBI" id="CHEBI:15378"/>
        <dbReference type="ChEBI" id="CHEBI:30616"/>
        <dbReference type="ChEBI" id="CHEBI:43474"/>
        <dbReference type="ChEBI" id="CHEBI:456216"/>
        <dbReference type="EC" id="3.6.4.13"/>
    </reaction>
</comment>
<dbReference type="OrthoDB" id="193716at2759"/>
<evidence type="ECO:0000259" key="7">
    <source>
        <dbReference type="PROSITE" id="PS51192"/>
    </source>
</evidence>
<dbReference type="InterPro" id="IPR011545">
    <property type="entry name" value="DEAD/DEAH_box_helicase_dom"/>
</dbReference>
<evidence type="ECO:0000313" key="9">
    <source>
        <dbReference type="EMBL" id="EGF98209.1"/>
    </source>
</evidence>
<dbReference type="CDD" id="cd18787">
    <property type="entry name" value="SF2_C_DEAD"/>
    <property type="match status" value="1"/>
</dbReference>
<feature type="domain" description="Helicase ATP-binding" evidence="7">
    <location>
        <begin position="91"/>
        <end position="296"/>
    </location>
</feature>
<keyword evidence="2 5" id="KW-0378">Hydrolase</keyword>
<dbReference type="CDD" id="cd17964">
    <property type="entry name" value="DEADc_MSS116"/>
    <property type="match status" value="1"/>
</dbReference>
<accession>F4SAX2</accession>
<dbReference type="GO" id="GO:0003724">
    <property type="term" value="F:RNA helicase activity"/>
    <property type="evidence" value="ECO:0007669"/>
    <property type="project" value="UniProtKB-EC"/>
</dbReference>
<feature type="region of interest" description="Disordered" evidence="6">
    <location>
        <begin position="22"/>
        <end position="42"/>
    </location>
</feature>
<dbReference type="Gene3D" id="3.40.50.300">
    <property type="entry name" value="P-loop containing nucleotide triphosphate hydrolases"/>
    <property type="match status" value="2"/>
</dbReference>
<name>F4SAX2_MELLP</name>
<dbReference type="PROSITE" id="PS51194">
    <property type="entry name" value="HELICASE_CTER"/>
    <property type="match status" value="1"/>
</dbReference>
<dbReference type="HOGENOM" id="CLU_003041_26_6_1"/>
<dbReference type="InParanoid" id="F4SAX2"/>
<evidence type="ECO:0000256" key="3">
    <source>
        <dbReference type="ARBA" id="ARBA00022840"/>
    </source>
</evidence>
<feature type="region of interest" description="Disordered" evidence="6">
    <location>
        <begin position="494"/>
        <end position="536"/>
    </location>
</feature>
<feature type="compositionally biased region" description="Basic and acidic residues" evidence="6">
    <location>
        <begin position="663"/>
        <end position="684"/>
    </location>
</feature>
<dbReference type="GO" id="GO:0016787">
    <property type="term" value="F:hydrolase activity"/>
    <property type="evidence" value="ECO:0007669"/>
    <property type="project" value="UniProtKB-KW"/>
</dbReference>
<comment type="similarity">
    <text evidence="5">Belongs to the DEAD box helicase family.</text>
</comment>
<dbReference type="GO" id="GO:0003723">
    <property type="term" value="F:RNA binding"/>
    <property type="evidence" value="ECO:0007669"/>
    <property type="project" value="UniProtKB-UniRule"/>
</dbReference>
<gene>
    <name evidence="9" type="ORF">MELLADRAFT_40958</name>
</gene>
<evidence type="ECO:0000259" key="8">
    <source>
        <dbReference type="PROSITE" id="PS51194"/>
    </source>
</evidence>
<protein>
    <recommendedName>
        <fullName evidence="5">ATP-dependent RNA helicase</fullName>
        <ecNumber evidence="5">3.6.4.13</ecNumber>
    </recommendedName>
</protein>
<reference evidence="10" key="1">
    <citation type="journal article" date="2011" name="Proc. Natl. Acad. Sci. U.S.A.">
        <title>Obligate biotrophy features unraveled by the genomic analysis of rust fungi.</title>
        <authorList>
            <person name="Duplessis S."/>
            <person name="Cuomo C.A."/>
            <person name="Lin Y.-C."/>
            <person name="Aerts A."/>
            <person name="Tisserant E."/>
            <person name="Veneault-Fourrey C."/>
            <person name="Joly D.L."/>
            <person name="Hacquard S."/>
            <person name="Amselem J."/>
            <person name="Cantarel B.L."/>
            <person name="Chiu R."/>
            <person name="Coutinho P.M."/>
            <person name="Feau N."/>
            <person name="Field M."/>
            <person name="Frey P."/>
            <person name="Gelhaye E."/>
            <person name="Goldberg J."/>
            <person name="Grabherr M.G."/>
            <person name="Kodira C.D."/>
            <person name="Kohler A."/>
            <person name="Kuees U."/>
            <person name="Lindquist E.A."/>
            <person name="Lucas S.M."/>
            <person name="Mago R."/>
            <person name="Mauceli E."/>
            <person name="Morin E."/>
            <person name="Murat C."/>
            <person name="Pangilinan J.L."/>
            <person name="Park R."/>
            <person name="Pearson M."/>
            <person name="Quesneville H."/>
            <person name="Rouhier N."/>
            <person name="Sakthikumar S."/>
            <person name="Salamov A.A."/>
            <person name="Schmutz J."/>
            <person name="Selles B."/>
            <person name="Shapiro H."/>
            <person name="Tanguay P."/>
            <person name="Tuskan G.A."/>
            <person name="Henrissat B."/>
            <person name="Van de Peer Y."/>
            <person name="Rouze P."/>
            <person name="Ellis J.G."/>
            <person name="Dodds P.N."/>
            <person name="Schein J.E."/>
            <person name="Zhong S."/>
            <person name="Hamelin R.C."/>
            <person name="Grigoriev I.V."/>
            <person name="Szabo L.J."/>
            <person name="Martin F."/>
        </authorList>
    </citation>
    <scope>NUCLEOTIDE SEQUENCE [LARGE SCALE GENOMIC DNA]</scope>
    <source>
        <strain evidence="10">98AG31 / pathotype 3-4-7</strain>
    </source>
</reference>
<evidence type="ECO:0000256" key="6">
    <source>
        <dbReference type="SAM" id="MobiDB-lite"/>
    </source>
</evidence>
<dbReference type="SUPFAM" id="SSF52540">
    <property type="entry name" value="P-loop containing nucleoside triphosphate hydrolases"/>
    <property type="match status" value="1"/>
</dbReference>
<evidence type="ECO:0000313" key="10">
    <source>
        <dbReference type="Proteomes" id="UP000001072"/>
    </source>
</evidence>
<dbReference type="KEGG" id="mlr:MELLADRAFT_40958"/>
<feature type="non-terminal residue" evidence="9">
    <location>
        <position position="1"/>
    </location>
</feature>
<dbReference type="InterPro" id="IPR014001">
    <property type="entry name" value="Helicase_ATP-bd"/>
</dbReference>
<comment type="function">
    <text evidence="5">RNA helicase.</text>
</comment>
<comment type="domain">
    <text evidence="5">The Q motif is unique to and characteristic of the DEAD box family of RNA helicases and controls ATP binding and hydrolysis.</text>
</comment>
<feature type="domain" description="Helicase C-terminal" evidence="8">
    <location>
        <begin position="324"/>
        <end position="498"/>
    </location>
</feature>
<dbReference type="GO" id="GO:0005524">
    <property type="term" value="F:ATP binding"/>
    <property type="evidence" value="ECO:0007669"/>
    <property type="project" value="UniProtKB-UniRule"/>
</dbReference>
<dbReference type="eggNOG" id="KOG0342">
    <property type="taxonomic scope" value="Eukaryota"/>
</dbReference>
<evidence type="ECO:0000256" key="4">
    <source>
        <dbReference type="ARBA" id="ARBA00022884"/>
    </source>
</evidence>
<dbReference type="RefSeq" id="XP_007418519.1">
    <property type="nucleotide sequence ID" value="XM_007418457.1"/>
</dbReference>
<dbReference type="InterPro" id="IPR027417">
    <property type="entry name" value="P-loop_NTPase"/>
</dbReference>
<feature type="region of interest" description="Disordered" evidence="6">
    <location>
        <begin position="627"/>
        <end position="718"/>
    </location>
</feature>
<evidence type="ECO:0000256" key="1">
    <source>
        <dbReference type="ARBA" id="ARBA00022741"/>
    </source>
</evidence>
<dbReference type="InterPro" id="IPR001650">
    <property type="entry name" value="Helicase_C-like"/>
</dbReference>